<gene>
    <name evidence="2" type="ORF">SAMN04489747_0598</name>
</gene>
<protein>
    <submittedName>
        <fullName evidence="2">Toxin 24</fullName>
    </submittedName>
</protein>
<name>A0A1G6TEC4_9ACTN</name>
<dbReference type="OrthoDB" id="2677932at2"/>
<evidence type="ECO:0000256" key="1">
    <source>
        <dbReference type="SAM" id="MobiDB-lite"/>
    </source>
</evidence>
<sequence>MAITLPAGAEPLLAHVGVEWPEVDEDVLAECQRAWGRWFGVAKDQRRDSDHAIATMEATNRSDGLTEFVRWWGRVGTEQGHLLLFAGIAQAMEMSLVASQAQIVVMKSAVLGCLPSMRLIYMSETVDFGPGADELVDAGTAAAYQQVEALKASMDIWLTVLSKLGVPVAGAEGLALGALAKVIRSRPIHASRERVQWHQRPIQERLASAQVWTGRGSSGKFPAWASPCAVLKRVDPQTGMVTNYAVYDAQGKIVRRVDLTGNAHPSAQRRDVPTPHTQFYSFNQHEGRYFISPDPDARPATPEEIP</sequence>
<proteinExistence type="predicted"/>
<dbReference type="AlphaFoldDB" id="A0A1G6TEC4"/>
<feature type="region of interest" description="Disordered" evidence="1">
    <location>
        <begin position="284"/>
        <end position="306"/>
    </location>
</feature>
<evidence type="ECO:0000313" key="2">
    <source>
        <dbReference type="EMBL" id="SDD27428.1"/>
    </source>
</evidence>
<dbReference type="RefSeq" id="WP_090590499.1">
    <property type="nucleotide sequence ID" value="NZ_LT629688.1"/>
</dbReference>
<dbReference type="STRING" id="675864.SAMN04489747_0598"/>
<accession>A0A1G6TEC4</accession>
<reference evidence="2 3" key="1">
    <citation type="submission" date="2016-10" db="EMBL/GenBank/DDBJ databases">
        <authorList>
            <person name="de Groot N.N."/>
        </authorList>
    </citation>
    <scope>NUCLEOTIDE SEQUENCE [LARGE SCALE GENOMIC DNA]</scope>
    <source>
        <strain evidence="2 3">MON 2.2</strain>
    </source>
</reference>
<evidence type="ECO:0000313" key="3">
    <source>
        <dbReference type="Proteomes" id="UP000198546"/>
    </source>
</evidence>
<keyword evidence="3" id="KW-1185">Reference proteome</keyword>
<dbReference type="EMBL" id="LT629688">
    <property type="protein sequence ID" value="SDD27428.1"/>
    <property type="molecule type" value="Genomic_DNA"/>
</dbReference>
<dbReference type="Proteomes" id="UP000198546">
    <property type="component" value="Chromosome i"/>
</dbReference>
<organism evidence="2 3">
    <name type="scientific">Auraticoccus monumenti</name>
    <dbReference type="NCBI Taxonomy" id="675864"/>
    <lineage>
        <taxon>Bacteria</taxon>
        <taxon>Bacillati</taxon>
        <taxon>Actinomycetota</taxon>
        <taxon>Actinomycetes</taxon>
        <taxon>Propionibacteriales</taxon>
        <taxon>Propionibacteriaceae</taxon>
        <taxon>Auraticoccus</taxon>
    </lineage>
</organism>